<evidence type="ECO:0000259" key="2">
    <source>
        <dbReference type="PROSITE" id="PS01124"/>
    </source>
</evidence>
<dbReference type="Gene3D" id="1.10.10.60">
    <property type="entry name" value="Homeodomain-like"/>
    <property type="match status" value="2"/>
</dbReference>
<comment type="caution">
    <text evidence="3">The sequence shown here is derived from an EMBL/GenBank/DDBJ whole genome shotgun (WGS) entry which is preliminary data.</text>
</comment>
<sequence length="177" mass="20958">MYSVALFLRVVFKFNLQSGVVSYEPNEGEKMLRDREATSEIGYLTNDQLDDRDDNIRRRLIKYFEEEKPYLRADLSINEVASYLYSNKSYVSRVINDHFKKNFNQFVNFYRIEEAKRIFLIDRSLSITNWYQKAGFGSMASFCISFRIYTGASPADWCKEQKSKIRMNEIRVRANAN</sequence>
<dbReference type="GO" id="GO:0003700">
    <property type="term" value="F:DNA-binding transcription factor activity"/>
    <property type="evidence" value="ECO:0007669"/>
    <property type="project" value="InterPro"/>
</dbReference>
<protein>
    <recommendedName>
        <fullName evidence="2">HTH araC/xylS-type domain-containing protein</fullName>
    </recommendedName>
</protein>
<reference evidence="3" key="1">
    <citation type="submission" date="2019-08" db="EMBL/GenBank/DDBJ databases">
        <authorList>
            <person name="Kucharzyk K."/>
            <person name="Murdoch R.W."/>
            <person name="Higgins S."/>
            <person name="Loffler F."/>
        </authorList>
    </citation>
    <scope>NUCLEOTIDE SEQUENCE</scope>
</reference>
<keyword evidence="1" id="KW-0238">DNA-binding</keyword>
<gene>
    <name evidence="3" type="ORF">SDC9_198465</name>
</gene>
<dbReference type="PANTHER" id="PTHR43280:SF29">
    <property type="entry name" value="ARAC-FAMILY TRANSCRIPTIONAL REGULATOR"/>
    <property type="match status" value="1"/>
</dbReference>
<dbReference type="SMART" id="SM00342">
    <property type="entry name" value="HTH_ARAC"/>
    <property type="match status" value="1"/>
</dbReference>
<evidence type="ECO:0000256" key="1">
    <source>
        <dbReference type="ARBA" id="ARBA00023125"/>
    </source>
</evidence>
<dbReference type="GO" id="GO:0043565">
    <property type="term" value="F:sequence-specific DNA binding"/>
    <property type="evidence" value="ECO:0007669"/>
    <property type="project" value="InterPro"/>
</dbReference>
<dbReference type="PANTHER" id="PTHR43280">
    <property type="entry name" value="ARAC-FAMILY TRANSCRIPTIONAL REGULATOR"/>
    <property type="match status" value="1"/>
</dbReference>
<proteinExistence type="predicted"/>
<name>A0A645IIM0_9ZZZZ</name>
<feature type="domain" description="HTH araC/xylS-type" evidence="2">
    <location>
        <begin position="58"/>
        <end position="160"/>
    </location>
</feature>
<dbReference type="PROSITE" id="PS01124">
    <property type="entry name" value="HTH_ARAC_FAMILY_2"/>
    <property type="match status" value="1"/>
</dbReference>
<dbReference type="InterPro" id="IPR018060">
    <property type="entry name" value="HTH_AraC"/>
</dbReference>
<accession>A0A645IIM0</accession>
<dbReference type="AlphaFoldDB" id="A0A645IIM0"/>
<evidence type="ECO:0000313" key="3">
    <source>
        <dbReference type="EMBL" id="MPN50826.1"/>
    </source>
</evidence>
<dbReference type="Pfam" id="PF12833">
    <property type="entry name" value="HTH_18"/>
    <property type="match status" value="1"/>
</dbReference>
<dbReference type="EMBL" id="VSSQ01115346">
    <property type="protein sequence ID" value="MPN50826.1"/>
    <property type="molecule type" value="Genomic_DNA"/>
</dbReference>
<organism evidence="3">
    <name type="scientific">bioreactor metagenome</name>
    <dbReference type="NCBI Taxonomy" id="1076179"/>
    <lineage>
        <taxon>unclassified sequences</taxon>
        <taxon>metagenomes</taxon>
        <taxon>ecological metagenomes</taxon>
    </lineage>
</organism>